<evidence type="ECO:0000313" key="1">
    <source>
        <dbReference type="EMBL" id="KAI3832947.1"/>
    </source>
</evidence>
<reference evidence="1" key="1">
    <citation type="submission" date="2022-04" db="EMBL/GenBank/DDBJ databases">
        <title>A functionally conserved STORR gene fusion in Papaver species that diverged 16.8 million years ago.</title>
        <authorList>
            <person name="Catania T."/>
        </authorList>
    </citation>
    <scope>NUCLEOTIDE SEQUENCE</scope>
    <source>
        <strain evidence="1">S-188037</strain>
    </source>
</reference>
<proteinExistence type="predicted"/>
<name>A0AAD4X2Z8_9MAGN</name>
<sequence length="146" mass="16945">MAFKRYIEIERVALVNYEEYFGKLATKTGGNGAPSEEQRVTCLHLFRDLLMLRIWVEEIYKRKIIKDHWHFVIAYWFICTRTRDIPPISPGVQYSKVFTSLLLCSWCKGIVFKWLTTVDLGVLEGRDPLLEDIDVTINPSKGSSIS</sequence>
<keyword evidence="2" id="KW-1185">Reference proteome</keyword>
<dbReference type="EMBL" id="JAJJMB010017985">
    <property type="protein sequence ID" value="KAI3832947.1"/>
    <property type="molecule type" value="Genomic_DNA"/>
</dbReference>
<gene>
    <name evidence="1" type="ORF">MKW98_025831</name>
</gene>
<dbReference type="Proteomes" id="UP001202328">
    <property type="component" value="Unassembled WGS sequence"/>
</dbReference>
<accession>A0AAD4X2Z8</accession>
<evidence type="ECO:0000313" key="2">
    <source>
        <dbReference type="Proteomes" id="UP001202328"/>
    </source>
</evidence>
<organism evidence="1 2">
    <name type="scientific">Papaver atlanticum</name>
    <dbReference type="NCBI Taxonomy" id="357466"/>
    <lineage>
        <taxon>Eukaryota</taxon>
        <taxon>Viridiplantae</taxon>
        <taxon>Streptophyta</taxon>
        <taxon>Embryophyta</taxon>
        <taxon>Tracheophyta</taxon>
        <taxon>Spermatophyta</taxon>
        <taxon>Magnoliopsida</taxon>
        <taxon>Ranunculales</taxon>
        <taxon>Papaveraceae</taxon>
        <taxon>Papaveroideae</taxon>
        <taxon>Papaver</taxon>
    </lineage>
</organism>
<dbReference type="AlphaFoldDB" id="A0AAD4X2Z8"/>
<comment type="caution">
    <text evidence="1">The sequence shown here is derived from an EMBL/GenBank/DDBJ whole genome shotgun (WGS) entry which is preliminary data.</text>
</comment>
<protein>
    <submittedName>
        <fullName evidence="1">Uncharacterized protein</fullName>
    </submittedName>
</protein>